<organism evidence="2 3">
    <name type="scientific">Eumeta variegata</name>
    <name type="common">Bagworm moth</name>
    <name type="synonym">Eumeta japonica</name>
    <dbReference type="NCBI Taxonomy" id="151549"/>
    <lineage>
        <taxon>Eukaryota</taxon>
        <taxon>Metazoa</taxon>
        <taxon>Ecdysozoa</taxon>
        <taxon>Arthropoda</taxon>
        <taxon>Hexapoda</taxon>
        <taxon>Insecta</taxon>
        <taxon>Pterygota</taxon>
        <taxon>Neoptera</taxon>
        <taxon>Endopterygota</taxon>
        <taxon>Lepidoptera</taxon>
        <taxon>Glossata</taxon>
        <taxon>Ditrysia</taxon>
        <taxon>Tineoidea</taxon>
        <taxon>Psychidae</taxon>
        <taxon>Oiketicinae</taxon>
        <taxon>Eumeta</taxon>
    </lineage>
</organism>
<name>A0A4C1UXW1_EUMVA</name>
<gene>
    <name evidence="2" type="ORF">EVAR_31420_1</name>
</gene>
<evidence type="ECO:0000313" key="3">
    <source>
        <dbReference type="Proteomes" id="UP000299102"/>
    </source>
</evidence>
<dbReference type="Proteomes" id="UP000299102">
    <property type="component" value="Unassembled WGS sequence"/>
</dbReference>
<evidence type="ECO:0008006" key="4">
    <source>
        <dbReference type="Google" id="ProtNLM"/>
    </source>
</evidence>
<keyword evidence="3" id="KW-1185">Reference proteome</keyword>
<keyword evidence="1" id="KW-1133">Transmembrane helix</keyword>
<reference evidence="2 3" key="1">
    <citation type="journal article" date="2019" name="Commun. Biol.">
        <title>The bagworm genome reveals a unique fibroin gene that provides high tensile strength.</title>
        <authorList>
            <person name="Kono N."/>
            <person name="Nakamura H."/>
            <person name="Ohtoshi R."/>
            <person name="Tomita M."/>
            <person name="Numata K."/>
            <person name="Arakawa K."/>
        </authorList>
    </citation>
    <scope>NUCLEOTIDE SEQUENCE [LARGE SCALE GENOMIC DNA]</scope>
</reference>
<feature type="transmembrane region" description="Helical" evidence="1">
    <location>
        <begin position="36"/>
        <end position="53"/>
    </location>
</feature>
<feature type="transmembrane region" description="Helical" evidence="1">
    <location>
        <begin position="101"/>
        <end position="120"/>
    </location>
</feature>
<protein>
    <recommendedName>
        <fullName evidence="4">Gustatory receptor</fullName>
    </recommendedName>
</protein>
<keyword evidence="1" id="KW-0472">Membrane</keyword>
<accession>A0A4C1UXW1</accession>
<comment type="caution">
    <text evidence="2">The sequence shown here is derived from an EMBL/GenBank/DDBJ whole genome shotgun (WGS) entry which is preliminary data.</text>
</comment>
<keyword evidence="1" id="KW-0812">Transmembrane</keyword>
<dbReference type="EMBL" id="BGZK01000244">
    <property type="protein sequence ID" value="GBP31295.1"/>
    <property type="molecule type" value="Genomic_DNA"/>
</dbReference>
<sequence>MQTFELTVIKYELRALLTKVDETIGTSFCRSENKKLIRFWIIHWIAMIAKFILDLEVFLTKNSEGIYDKKDQIMRVAAALTLYEKTSDCAKSLERRFSTSLLFLVVAIYGSLFMPLRLVLNLFSKSQRILTGIPDENHILEVTFVLNLFALCESCQMFLRACVEKHVRRSNLPWARLLHCARHPPAFTVYRIGIVDRSVMFKLLIAVITHGALQGQLELAAENAQV</sequence>
<evidence type="ECO:0000256" key="1">
    <source>
        <dbReference type="SAM" id="Phobius"/>
    </source>
</evidence>
<proteinExistence type="predicted"/>
<evidence type="ECO:0000313" key="2">
    <source>
        <dbReference type="EMBL" id="GBP31295.1"/>
    </source>
</evidence>
<dbReference type="AlphaFoldDB" id="A0A4C1UXW1"/>